<accession>A0A6A7AM27</accession>
<dbReference type="AlphaFoldDB" id="A0A6A7AM27"/>
<keyword evidence="2" id="KW-1185">Reference proteome</keyword>
<reference evidence="1" key="1">
    <citation type="submission" date="2020-01" db="EMBL/GenBank/DDBJ databases">
        <authorList>
            <consortium name="DOE Joint Genome Institute"/>
            <person name="Haridas S."/>
            <person name="Albert R."/>
            <person name="Binder M."/>
            <person name="Bloem J."/>
            <person name="Labutti K."/>
            <person name="Salamov A."/>
            <person name="Andreopoulos B."/>
            <person name="Baker S.E."/>
            <person name="Barry K."/>
            <person name="Bills G."/>
            <person name="Bluhm B.H."/>
            <person name="Cannon C."/>
            <person name="Castanera R."/>
            <person name="Culley D.E."/>
            <person name="Daum C."/>
            <person name="Ezra D."/>
            <person name="Gonzalez J.B."/>
            <person name="Henrissat B."/>
            <person name="Kuo A."/>
            <person name="Liang C."/>
            <person name="Lipzen A."/>
            <person name="Lutzoni F."/>
            <person name="Magnuson J."/>
            <person name="Mondo S."/>
            <person name="Nolan M."/>
            <person name="Ohm R."/>
            <person name="Pangilinan J."/>
            <person name="Park H.-J."/>
            <person name="Ramirez L."/>
            <person name="Alfaro M."/>
            <person name="Sun H."/>
            <person name="Tritt A."/>
            <person name="Yoshinaga Y."/>
            <person name="Zwiers L.-H."/>
            <person name="Turgeon B.G."/>
            <person name="Goodwin S.B."/>
            <person name="Spatafora J.W."/>
            <person name="Crous P.W."/>
            <person name="Grigoriev I.V."/>
        </authorList>
    </citation>
    <scope>NUCLEOTIDE SEQUENCE</scope>
    <source>
        <strain evidence="1">IPT5</strain>
    </source>
</reference>
<gene>
    <name evidence="1" type="ORF">T440DRAFT_35678</name>
</gene>
<evidence type="ECO:0000313" key="1">
    <source>
        <dbReference type="EMBL" id="KAF2844191.1"/>
    </source>
</evidence>
<dbReference type="EMBL" id="MU006404">
    <property type="protein sequence ID" value="KAF2844191.1"/>
    <property type="molecule type" value="Genomic_DNA"/>
</dbReference>
<organism evidence="1 2">
    <name type="scientific">Plenodomus tracheiphilus IPT5</name>
    <dbReference type="NCBI Taxonomy" id="1408161"/>
    <lineage>
        <taxon>Eukaryota</taxon>
        <taxon>Fungi</taxon>
        <taxon>Dikarya</taxon>
        <taxon>Ascomycota</taxon>
        <taxon>Pezizomycotina</taxon>
        <taxon>Dothideomycetes</taxon>
        <taxon>Pleosporomycetidae</taxon>
        <taxon>Pleosporales</taxon>
        <taxon>Pleosporineae</taxon>
        <taxon>Leptosphaeriaceae</taxon>
        <taxon>Plenodomus</taxon>
    </lineage>
</organism>
<dbReference type="Proteomes" id="UP000799423">
    <property type="component" value="Unassembled WGS sequence"/>
</dbReference>
<proteinExistence type="predicted"/>
<name>A0A6A7AM27_9PLEO</name>
<sequence length="213" mass="24327">MAPITHSQRDRGLTRLAFRPRSSGLSTLALPDAKISRRTLRQILHSCTALVDFTYGDRWDAEITDPWVRQDFDSLIKILSPFHDTLRSLILENRDPYPSESSPIRSLSQFTTLERFSTGTFAIIDNGSQIQDILPKGLIELELRDNYSRLTEAHGNDIHNVIRVFAETKPNLLPNLTKMVLTLDREDWEDSDLDLNKCLKNGVEFCIQIGELC</sequence>
<evidence type="ECO:0000313" key="2">
    <source>
        <dbReference type="Proteomes" id="UP000799423"/>
    </source>
</evidence>
<protein>
    <submittedName>
        <fullName evidence="1">Uncharacterized protein</fullName>
    </submittedName>
</protein>